<gene>
    <name evidence="4" type="ORF">PoB_003481000</name>
</gene>
<feature type="chain" id="PRO_5043943551" evidence="3">
    <location>
        <begin position="20"/>
        <end position="195"/>
    </location>
</feature>
<feature type="region of interest" description="Disordered" evidence="1">
    <location>
        <begin position="109"/>
        <end position="170"/>
    </location>
</feature>
<feature type="compositionally biased region" description="Basic and acidic residues" evidence="1">
    <location>
        <begin position="133"/>
        <end position="143"/>
    </location>
</feature>
<feature type="signal peptide" evidence="3">
    <location>
        <begin position="1"/>
        <end position="19"/>
    </location>
</feature>
<protein>
    <submittedName>
        <fullName evidence="4">Uncharacterized protein</fullName>
    </submittedName>
</protein>
<keyword evidence="2" id="KW-0812">Transmembrane</keyword>
<evidence type="ECO:0000256" key="2">
    <source>
        <dbReference type="SAM" id="Phobius"/>
    </source>
</evidence>
<keyword evidence="2" id="KW-1133">Transmembrane helix</keyword>
<keyword evidence="3" id="KW-0732">Signal</keyword>
<sequence length="195" mass="21333">MFTVKFFTAILGIGVLCTAQSNVPDLSQMFQGLANNNPELAQCYEPLLGCAQTLQTEVQSGYDNMCSSLRKYISCTAKACNLNSDVEDAMLQLLAASLRSSNIYCDFGSAQNGQDRNDRDGTVQDGNGQDGNGQDRNDQDRNGQDGNVQDGYGQDRYGPNGYDQDRNGQPSVKKSSIDFILMGLMITFGLFIFRV</sequence>
<name>A0AAV4AJF5_9GAST</name>
<evidence type="ECO:0000313" key="5">
    <source>
        <dbReference type="Proteomes" id="UP000735302"/>
    </source>
</evidence>
<accession>A0AAV4AJF5</accession>
<evidence type="ECO:0000256" key="1">
    <source>
        <dbReference type="SAM" id="MobiDB-lite"/>
    </source>
</evidence>
<keyword evidence="2" id="KW-0472">Membrane</keyword>
<evidence type="ECO:0000256" key="3">
    <source>
        <dbReference type="SAM" id="SignalP"/>
    </source>
</evidence>
<organism evidence="4 5">
    <name type="scientific">Plakobranchus ocellatus</name>
    <dbReference type="NCBI Taxonomy" id="259542"/>
    <lineage>
        <taxon>Eukaryota</taxon>
        <taxon>Metazoa</taxon>
        <taxon>Spiralia</taxon>
        <taxon>Lophotrochozoa</taxon>
        <taxon>Mollusca</taxon>
        <taxon>Gastropoda</taxon>
        <taxon>Heterobranchia</taxon>
        <taxon>Euthyneura</taxon>
        <taxon>Panpulmonata</taxon>
        <taxon>Sacoglossa</taxon>
        <taxon>Placobranchoidea</taxon>
        <taxon>Plakobranchidae</taxon>
        <taxon>Plakobranchus</taxon>
    </lineage>
</organism>
<dbReference type="AlphaFoldDB" id="A0AAV4AJF5"/>
<evidence type="ECO:0000313" key="4">
    <source>
        <dbReference type="EMBL" id="GFO08305.1"/>
    </source>
</evidence>
<reference evidence="4 5" key="1">
    <citation type="journal article" date="2021" name="Elife">
        <title>Chloroplast acquisition without the gene transfer in kleptoplastic sea slugs, Plakobranchus ocellatus.</title>
        <authorList>
            <person name="Maeda T."/>
            <person name="Takahashi S."/>
            <person name="Yoshida T."/>
            <person name="Shimamura S."/>
            <person name="Takaki Y."/>
            <person name="Nagai Y."/>
            <person name="Toyoda A."/>
            <person name="Suzuki Y."/>
            <person name="Arimoto A."/>
            <person name="Ishii H."/>
            <person name="Satoh N."/>
            <person name="Nishiyama T."/>
            <person name="Hasebe M."/>
            <person name="Maruyama T."/>
            <person name="Minagawa J."/>
            <person name="Obokata J."/>
            <person name="Shigenobu S."/>
        </authorList>
    </citation>
    <scope>NUCLEOTIDE SEQUENCE [LARGE SCALE GENOMIC DNA]</scope>
</reference>
<feature type="transmembrane region" description="Helical" evidence="2">
    <location>
        <begin position="176"/>
        <end position="193"/>
    </location>
</feature>
<proteinExistence type="predicted"/>
<comment type="caution">
    <text evidence="4">The sequence shown here is derived from an EMBL/GenBank/DDBJ whole genome shotgun (WGS) entry which is preliminary data.</text>
</comment>
<dbReference type="Proteomes" id="UP000735302">
    <property type="component" value="Unassembled WGS sequence"/>
</dbReference>
<dbReference type="EMBL" id="BLXT01003952">
    <property type="protein sequence ID" value="GFO08305.1"/>
    <property type="molecule type" value="Genomic_DNA"/>
</dbReference>
<keyword evidence="5" id="KW-1185">Reference proteome</keyword>